<dbReference type="Proteomes" id="UP000501060">
    <property type="component" value="Chromosome"/>
</dbReference>
<reference evidence="3 4" key="1">
    <citation type="submission" date="2020-04" db="EMBL/GenBank/DDBJ databases">
        <title>Novel Mycoplasma species detected in Phocoena phocoena (harbor porpoise) from the USA.</title>
        <authorList>
            <person name="Volokhov D.V."/>
        </authorList>
    </citation>
    <scope>NUCLEOTIDE SEQUENCE [LARGE SCALE GENOMIC DNA]</scope>
    <source>
        <strain evidence="3 4">Phocoena C-264-GEN</strain>
    </source>
</reference>
<dbReference type="AlphaFoldDB" id="A0A858U7P0"/>
<keyword evidence="4" id="KW-1185">Reference proteome</keyword>
<dbReference type="Pfam" id="PF00834">
    <property type="entry name" value="Ribul_P_3_epim"/>
    <property type="match status" value="1"/>
</dbReference>
<dbReference type="EMBL" id="CP051481">
    <property type="protein sequence ID" value="QJG67233.1"/>
    <property type="molecule type" value="Genomic_DNA"/>
</dbReference>
<keyword evidence="1" id="KW-0479">Metal-binding</keyword>
<dbReference type="NCBIfam" id="NF004076">
    <property type="entry name" value="PRK05581.1-4"/>
    <property type="match status" value="1"/>
</dbReference>
<sequence length="216" mass="24608">MKTISPSILDVNNTKYTEYVNQLIEWGVTNVHYDVMDGKFVPNTALSFDTIKSIYENTKSHTMDIHLMVENVEENINKFSAFSDIITFHFEAVNKKELENIIQNYSKDVKLGIAINPDTDINNILQYIKHFELVLVMSVFPGKGGQSFIENTLNKTKEIQQYIIENNLNTIIQMDGGINDKTIQKTFENGTNLAVVGSYLVKNFSKNTIEDLLKNA</sequence>
<protein>
    <submittedName>
        <fullName evidence="3">Ribulose-phosphate 3-epimerase</fullName>
    </submittedName>
</protein>
<dbReference type="CDD" id="cd00429">
    <property type="entry name" value="RPE"/>
    <property type="match status" value="1"/>
</dbReference>
<evidence type="ECO:0000313" key="4">
    <source>
        <dbReference type="Proteomes" id="UP000501060"/>
    </source>
</evidence>
<name>A0A858U7P0_9MOLU</name>
<dbReference type="RefSeq" id="WP_169605282.1">
    <property type="nucleotide sequence ID" value="NZ_CP051481.1"/>
</dbReference>
<gene>
    <name evidence="3" type="ORF">HGG69_02880</name>
</gene>
<organism evidence="3 4">
    <name type="scientific">Mycoplasma phocoenae</name>
    <dbReference type="NCBI Taxonomy" id="754517"/>
    <lineage>
        <taxon>Bacteria</taxon>
        <taxon>Bacillati</taxon>
        <taxon>Mycoplasmatota</taxon>
        <taxon>Mollicutes</taxon>
        <taxon>Mycoplasmataceae</taxon>
        <taxon>Mycoplasma</taxon>
    </lineage>
</organism>
<keyword evidence="2" id="KW-0413">Isomerase</keyword>
<dbReference type="InterPro" id="IPR013785">
    <property type="entry name" value="Aldolase_TIM"/>
</dbReference>
<proteinExistence type="predicted"/>
<dbReference type="InterPro" id="IPR000056">
    <property type="entry name" value="Ribul_P_3_epim-like"/>
</dbReference>
<dbReference type="SUPFAM" id="SSF51366">
    <property type="entry name" value="Ribulose-phoshate binding barrel"/>
    <property type="match status" value="1"/>
</dbReference>
<dbReference type="GO" id="GO:0005975">
    <property type="term" value="P:carbohydrate metabolic process"/>
    <property type="evidence" value="ECO:0007669"/>
    <property type="project" value="InterPro"/>
</dbReference>
<dbReference type="GO" id="GO:0016857">
    <property type="term" value="F:racemase and epimerase activity, acting on carbohydrates and derivatives"/>
    <property type="evidence" value="ECO:0007669"/>
    <property type="project" value="InterPro"/>
</dbReference>
<dbReference type="Gene3D" id="3.20.20.70">
    <property type="entry name" value="Aldolase class I"/>
    <property type="match status" value="1"/>
</dbReference>
<dbReference type="GO" id="GO:0046872">
    <property type="term" value="F:metal ion binding"/>
    <property type="evidence" value="ECO:0007669"/>
    <property type="project" value="UniProtKB-KW"/>
</dbReference>
<dbReference type="InterPro" id="IPR011060">
    <property type="entry name" value="RibuloseP-bd_barrel"/>
</dbReference>
<dbReference type="KEGG" id="mphe:HGG69_02880"/>
<accession>A0A858U7P0</accession>
<evidence type="ECO:0000256" key="1">
    <source>
        <dbReference type="ARBA" id="ARBA00022723"/>
    </source>
</evidence>
<dbReference type="PANTHER" id="PTHR11749">
    <property type="entry name" value="RIBULOSE-5-PHOSPHATE-3-EPIMERASE"/>
    <property type="match status" value="1"/>
</dbReference>
<dbReference type="PROSITE" id="PS01085">
    <property type="entry name" value="RIBUL_P_3_EPIMER_1"/>
    <property type="match status" value="1"/>
</dbReference>
<evidence type="ECO:0000256" key="2">
    <source>
        <dbReference type="ARBA" id="ARBA00023235"/>
    </source>
</evidence>
<evidence type="ECO:0000313" key="3">
    <source>
        <dbReference type="EMBL" id="QJG67233.1"/>
    </source>
</evidence>